<evidence type="ECO:0000313" key="2">
    <source>
        <dbReference type="Proteomes" id="UP000032582"/>
    </source>
</evidence>
<proteinExistence type="predicted"/>
<reference evidence="1 2" key="1">
    <citation type="submission" date="2015-02" db="EMBL/GenBank/DDBJ databases">
        <title>Whole genome shotgun sequencing of cultured foodborne pathogen.</title>
        <authorList>
            <person name="Timme R."/>
            <person name="Allard M.W."/>
            <person name="Strain E."/>
            <person name="Evans P.S."/>
            <person name="Brown E."/>
        </authorList>
    </citation>
    <scope>NUCLEOTIDE SEQUENCE [LARGE SCALE GENOMIC DNA]</scope>
    <source>
        <strain evidence="1 2">GCSL-TSO-24</strain>
    </source>
</reference>
<dbReference type="PATRIC" id="fig|582.24.peg.7250"/>
<organism evidence="1 2">
    <name type="scientific">Morganella morganii</name>
    <name type="common">Proteus morganii</name>
    <dbReference type="NCBI Taxonomy" id="582"/>
    <lineage>
        <taxon>Bacteria</taxon>
        <taxon>Pseudomonadati</taxon>
        <taxon>Pseudomonadota</taxon>
        <taxon>Gammaproteobacteria</taxon>
        <taxon>Enterobacterales</taxon>
        <taxon>Morganellaceae</taxon>
        <taxon>Morganella</taxon>
    </lineage>
</organism>
<name>A0A0D8L0Q6_MORMO</name>
<gene>
    <name evidence="1" type="ORF">UA45_22850</name>
</gene>
<dbReference type="AlphaFoldDB" id="A0A0D8L0Q6"/>
<evidence type="ECO:0000313" key="1">
    <source>
        <dbReference type="EMBL" id="KJF75550.1"/>
    </source>
</evidence>
<dbReference type="EMBL" id="JZSH01000643">
    <property type="protein sequence ID" value="KJF75550.1"/>
    <property type="molecule type" value="Genomic_DNA"/>
</dbReference>
<accession>A0A0D8L0Q6</accession>
<evidence type="ECO:0008006" key="3">
    <source>
        <dbReference type="Google" id="ProtNLM"/>
    </source>
</evidence>
<dbReference type="Proteomes" id="UP000032582">
    <property type="component" value="Unassembled WGS sequence"/>
</dbReference>
<protein>
    <recommendedName>
        <fullName evidence="3">Penicillin-binding protein 1C</fullName>
    </recommendedName>
</protein>
<comment type="caution">
    <text evidence="1">The sequence shown here is derived from an EMBL/GenBank/DDBJ whole genome shotgun (WGS) entry which is preliminary data.</text>
</comment>
<sequence>MKVWFKRLALTGLITIVLTPPLLWLADKIWPLPLDEVVMARTVTAEDGSPLWRLPTVTVCGATRSH</sequence>